<dbReference type="Gene3D" id="3.40.50.300">
    <property type="entry name" value="P-loop containing nucleotide triphosphate hydrolases"/>
    <property type="match status" value="1"/>
</dbReference>
<keyword evidence="2" id="KW-0238">DNA-binding</keyword>
<accession>A0ABN8SYW1</accession>
<dbReference type="EC" id="5.6.2.4" evidence="5"/>
<evidence type="ECO:0000256" key="1">
    <source>
        <dbReference type="ARBA" id="ARBA00005446"/>
    </source>
</evidence>
<dbReference type="Proteomes" id="UP001159427">
    <property type="component" value="Unassembled WGS sequence"/>
</dbReference>
<keyword evidence="8" id="KW-1185">Reference proteome</keyword>
<gene>
    <name evidence="7" type="ORF">PEVE_00032787</name>
</gene>
<comment type="similarity">
    <text evidence="1">Belongs to the helicase family. RecQ subfamily.</text>
</comment>
<keyword evidence="3" id="KW-0413">Isomerase</keyword>
<feature type="domain" description="Helicase ATP-binding" evidence="6">
    <location>
        <begin position="33"/>
        <end position="147"/>
    </location>
</feature>
<evidence type="ECO:0000313" key="8">
    <source>
        <dbReference type="Proteomes" id="UP001159427"/>
    </source>
</evidence>
<evidence type="ECO:0000259" key="6">
    <source>
        <dbReference type="PROSITE" id="PS51192"/>
    </source>
</evidence>
<dbReference type="SUPFAM" id="SSF52540">
    <property type="entry name" value="P-loop containing nucleoside triphosphate hydrolases"/>
    <property type="match status" value="1"/>
</dbReference>
<evidence type="ECO:0000256" key="3">
    <source>
        <dbReference type="ARBA" id="ARBA00023235"/>
    </source>
</evidence>
<dbReference type="InterPro" id="IPR014001">
    <property type="entry name" value="Helicase_ATP-bd"/>
</dbReference>
<evidence type="ECO:0000256" key="4">
    <source>
        <dbReference type="ARBA" id="ARBA00034617"/>
    </source>
</evidence>
<dbReference type="InterPro" id="IPR027417">
    <property type="entry name" value="P-loop_NTPase"/>
</dbReference>
<dbReference type="Pfam" id="PF00270">
    <property type="entry name" value="DEAD"/>
    <property type="match status" value="1"/>
</dbReference>
<sequence>MASSLTEEAVNYALKAVGKQNITLKEKQLSILKLTVLEKKDVLAVLPTGFGKSLIYQTIAPFADFIERDESTERGKSIVIVISPLNALIKDQVTKLRETGLRACILKADRVASDCQDIEEVSISSSEELENLANFQLLYAHPEALVE</sequence>
<evidence type="ECO:0000256" key="5">
    <source>
        <dbReference type="ARBA" id="ARBA00034808"/>
    </source>
</evidence>
<dbReference type="EMBL" id="CALNXI010004804">
    <property type="protein sequence ID" value="CAH3196482.1"/>
    <property type="molecule type" value="Genomic_DNA"/>
</dbReference>
<dbReference type="PANTHER" id="PTHR13710:SF105">
    <property type="entry name" value="ATP-DEPENDENT DNA HELICASE Q1"/>
    <property type="match status" value="1"/>
</dbReference>
<dbReference type="PROSITE" id="PS51192">
    <property type="entry name" value="HELICASE_ATP_BIND_1"/>
    <property type="match status" value="1"/>
</dbReference>
<comment type="caution">
    <text evidence="7">The sequence shown here is derived from an EMBL/GenBank/DDBJ whole genome shotgun (WGS) entry which is preliminary data.</text>
</comment>
<reference evidence="7 8" key="1">
    <citation type="submission" date="2022-05" db="EMBL/GenBank/DDBJ databases">
        <authorList>
            <consortium name="Genoscope - CEA"/>
            <person name="William W."/>
        </authorList>
    </citation>
    <scope>NUCLEOTIDE SEQUENCE [LARGE SCALE GENOMIC DNA]</scope>
</reference>
<evidence type="ECO:0000313" key="7">
    <source>
        <dbReference type="EMBL" id="CAH3196482.1"/>
    </source>
</evidence>
<name>A0ABN8SYW1_9CNID</name>
<feature type="non-terminal residue" evidence="7">
    <location>
        <position position="147"/>
    </location>
</feature>
<organism evidence="7 8">
    <name type="scientific">Porites evermanni</name>
    <dbReference type="NCBI Taxonomy" id="104178"/>
    <lineage>
        <taxon>Eukaryota</taxon>
        <taxon>Metazoa</taxon>
        <taxon>Cnidaria</taxon>
        <taxon>Anthozoa</taxon>
        <taxon>Hexacorallia</taxon>
        <taxon>Scleractinia</taxon>
        <taxon>Fungiina</taxon>
        <taxon>Poritidae</taxon>
        <taxon>Porites</taxon>
    </lineage>
</organism>
<proteinExistence type="inferred from homology"/>
<evidence type="ECO:0000256" key="2">
    <source>
        <dbReference type="ARBA" id="ARBA00023125"/>
    </source>
</evidence>
<dbReference type="InterPro" id="IPR011545">
    <property type="entry name" value="DEAD/DEAH_box_helicase_dom"/>
</dbReference>
<dbReference type="PANTHER" id="PTHR13710">
    <property type="entry name" value="DNA HELICASE RECQ FAMILY MEMBER"/>
    <property type="match status" value="1"/>
</dbReference>
<comment type="catalytic activity">
    <reaction evidence="4">
        <text>Couples ATP hydrolysis with the unwinding of duplex DNA by translocating in the 3'-5' direction.</text>
        <dbReference type="EC" id="5.6.2.4"/>
    </reaction>
</comment>
<protein>
    <recommendedName>
        <fullName evidence="5">DNA 3'-5' helicase</fullName>
        <ecNumber evidence="5">5.6.2.4</ecNumber>
    </recommendedName>
</protein>